<dbReference type="Gene3D" id="3.40.50.720">
    <property type="entry name" value="NAD(P)-binding Rossmann-like Domain"/>
    <property type="match status" value="1"/>
</dbReference>
<feature type="binding site" evidence="7">
    <location>
        <position position="183"/>
    </location>
    <ligand>
        <name>substrate</name>
    </ligand>
</feature>
<dbReference type="HAMAP" id="MF_00966">
    <property type="entry name" value="G6PD"/>
    <property type="match status" value="1"/>
</dbReference>
<dbReference type="RefSeq" id="WP_115733256.1">
    <property type="nucleotide sequence ID" value="NZ_BAAAVY010000037.1"/>
</dbReference>
<proteinExistence type="inferred from homology"/>
<dbReference type="EMBL" id="UFSM01000001">
    <property type="protein sequence ID" value="SUU91380.1"/>
    <property type="molecule type" value="Genomic_DNA"/>
</dbReference>
<dbReference type="InterPro" id="IPR001282">
    <property type="entry name" value="G6P_DH"/>
</dbReference>
<comment type="pathway">
    <text evidence="1 7">Carbohydrate degradation; pentose phosphate pathway; D-ribulose 5-phosphate from D-glucose 6-phosphate (oxidative stage): step 1/3.</text>
</comment>
<dbReference type="GO" id="GO:0004345">
    <property type="term" value="F:glucose-6-phosphate dehydrogenase activity"/>
    <property type="evidence" value="ECO:0007669"/>
    <property type="project" value="UniProtKB-UniRule"/>
</dbReference>
<dbReference type="Pfam" id="PF02781">
    <property type="entry name" value="G6PD_C"/>
    <property type="match status" value="1"/>
</dbReference>
<dbReference type="GO" id="GO:0005829">
    <property type="term" value="C:cytosol"/>
    <property type="evidence" value="ECO:0007669"/>
    <property type="project" value="TreeGrafter"/>
</dbReference>
<dbReference type="Pfam" id="PF00479">
    <property type="entry name" value="G6PD_N"/>
    <property type="match status" value="1"/>
</dbReference>
<dbReference type="GO" id="GO:0050661">
    <property type="term" value="F:NADP binding"/>
    <property type="evidence" value="ECO:0007669"/>
    <property type="project" value="UniProtKB-UniRule"/>
</dbReference>
<dbReference type="InterPro" id="IPR019796">
    <property type="entry name" value="G6P_DH_AS"/>
</dbReference>
<protein>
    <recommendedName>
        <fullName evidence="7">Glucose-6-phosphate 1-dehydrogenase</fullName>
        <shortName evidence="7">G6PD</shortName>
        <ecNumber evidence="7">1.1.1.49</ecNumber>
    </recommendedName>
</protein>
<evidence type="ECO:0000259" key="9">
    <source>
        <dbReference type="Pfam" id="PF02781"/>
    </source>
</evidence>
<feature type="domain" description="Glucose-6-phosphate dehydrogenase C-terminal" evidence="9">
    <location>
        <begin position="190"/>
        <end position="486"/>
    </location>
</feature>
<dbReference type="PIRSF" id="PIRSF000110">
    <property type="entry name" value="G6PD"/>
    <property type="match status" value="1"/>
</dbReference>
<reference evidence="10 11" key="1">
    <citation type="submission" date="2018-06" db="EMBL/GenBank/DDBJ databases">
        <authorList>
            <consortium name="Pathogen Informatics"/>
            <person name="Doyle S."/>
        </authorList>
    </citation>
    <scope>NUCLEOTIDE SEQUENCE [LARGE SCALE GENOMIC DNA]</scope>
    <source>
        <strain evidence="10 11">NCTC10684</strain>
    </source>
</reference>
<dbReference type="NCBIfam" id="TIGR00871">
    <property type="entry name" value="zwf"/>
    <property type="match status" value="1"/>
</dbReference>
<feature type="binding site" evidence="7">
    <location>
        <position position="236"/>
    </location>
    <ligand>
        <name>substrate</name>
    </ligand>
</feature>
<evidence type="ECO:0000256" key="1">
    <source>
        <dbReference type="ARBA" id="ARBA00004937"/>
    </source>
</evidence>
<feature type="domain" description="Glucose-6-phosphate dehydrogenase NAD-binding" evidence="8">
    <location>
        <begin position="14"/>
        <end position="188"/>
    </location>
</feature>
<feature type="binding site" evidence="7">
    <location>
        <position position="149"/>
    </location>
    <ligand>
        <name>NADP(+)</name>
        <dbReference type="ChEBI" id="CHEBI:58349"/>
    </ligand>
</feature>
<comment type="function">
    <text evidence="7">Catalyzes the oxidation of glucose 6-phosphate to 6-phosphogluconolactone.</text>
</comment>
<dbReference type="OrthoDB" id="9802739at2"/>
<feature type="binding site" evidence="7">
    <location>
        <position position="179"/>
    </location>
    <ligand>
        <name>substrate</name>
    </ligand>
</feature>
<evidence type="ECO:0000256" key="3">
    <source>
        <dbReference type="ARBA" id="ARBA00022526"/>
    </source>
</evidence>
<dbReference type="SUPFAM" id="SSF51735">
    <property type="entry name" value="NAD(P)-binding Rossmann-fold domains"/>
    <property type="match status" value="1"/>
</dbReference>
<dbReference type="Gene3D" id="3.30.360.10">
    <property type="entry name" value="Dihydrodipicolinate Reductase, domain 2"/>
    <property type="match status" value="1"/>
</dbReference>
<dbReference type="InterPro" id="IPR036291">
    <property type="entry name" value="NAD(P)-bd_dom_sf"/>
</dbReference>
<evidence type="ECO:0000256" key="7">
    <source>
        <dbReference type="HAMAP-Rule" id="MF_00966"/>
    </source>
</evidence>
<comment type="similarity">
    <text evidence="2 7">Belongs to the glucose-6-phosphate dehydrogenase family.</text>
</comment>
<evidence type="ECO:0000256" key="4">
    <source>
        <dbReference type="ARBA" id="ARBA00022857"/>
    </source>
</evidence>
<feature type="binding site" evidence="7">
    <location>
        <position position="51"/>
    </location>
    <ligand>
        <name>NADP(+)</name>
        <dbReference type="ChEBI" id="CHEBI:58349"/>
    </ligand>
</feature>
<comment type="catalytic activity">
    <reaction evidence="7">
        <text>D-glucose 6-phosphate + NADP(+) = 6-phospho-D-glucono-1,5-lactone + NADPH + H(+)</text>
        <dbReference type="Rhea" id="RHEA:15841"/>
        <dbReference type="ChEBI" id="CHEBI:15378"/>
        <dbReference type="ChEBI" id="CHEBI:57783"/>
        <dbReference type="ChEBI" id="CHEBI:57955"/>
        <dbReference type="ChEBI" id="CHEBI:58349"/>
        <dbReference type="ChEBI" id="CHEBI:61548"/>
        <dbReference type="EC" id="1.1.1.49"/>
    </reaction>
</comment>
<evidence type="ECO:0000256" key="6">
    <source>
        <dbReference type="ARBA" id="ARBA00023277"/>
    </source>
</evidence>
<dbReference type="UniPathway" id="UPA00115">
    <property type="reaction ID" value="UER00408"/>
</dbReference>
<dbReference type="AlphaFoldDB" id="A0A380WR50"/>
<dbReference type="GO" id="GO:0006006">
    <property type="term" value="P:glucose metabolic process"/>
    <property type="evidence" value="ECO:0007669"/>
    <property type="project" value="UniProtKB-KW"/>
</dbReference>
<evidence type="ECO:0000259" key="8">
    <source>
        <dbReference type="Pfam" id="PF00479"/>
    </source>
</evidence>
<feature type="binding site" evidence="7">
    <location>
        <position position="339"/>
    </location>
    <ligand>
        <name>substrate</name>
    </ligand>
</feature>
<evidence type="ECO:0000256" key="5">
    <source>
        <dbReference type="ARBA" id="ARBA00023002"/>
    </source>
</evidence>
<sequence length="489" mass="54957">MTSQIIPVDPFDFIIFGGTGDLSERKLLPALYHRQRDHQFSEPTRIIGASRTKMDDKEFRAFARKAISDHVKPEYIEEKELATFLDRLSYVTIDAKSGDGFAELKKSLADSKRIRVFYLAVAPSLFGDISDHLKANKLVTPDSRIVVEKPIGRDLESAKALNDIIGDDFGEHQIFRIDHYLGKETVQNLMALRFANALYEPLWNSAHIDHVQITVAETVGLEDRVTYYDKAGALRDMVQNHMLQLLCLVAMEAPASMEANAVRDEKLKVLNALKRVNGNEAPKQTVRGQYRAGASAGGPVKGYVEELGAESNTETFVAIKAEIANWRWAGVPFYLRTGKRLASRVSEIVIEFKPIPHSIFGESAGPIFNNQLVIRLQPDEGVKQFIMIKDPGPGGMRLRQIPLDMSFAQSFDGRAPDAYERLIMDVVRGNQTLFMRRDEVEAAWKWIDPIQHAWEGSRQEAQGYTAGTWGPSASIALIERDGRTWHESN</sequence>
<keyword evidence="6 7" id="KW-0119">Carbohydrate metabolism</keyword>
<evidence type="ECO:0000256" key="2">
    <source>
        <dbReference type="ARBA" id="ARBA00009975"/>
    </source>
</evidence>
<dbReference type="PANTHER" id="PTHR23429">
    <property type="entry name" value="GLUCOSE-6-PHOSPHATE 1-DEHYDROGENASE G6PD"/>
    <property type="match status" value="1"/>
</dbReference>
<accession>A0A380WR50</accession>
<name>A0A380WR50_AMIAI</name>
<keyword evidence="4 7" id="KW-0521">NADP</keyword>
<organism evidence="10 11">
    <name type="scientific">Aminobacter aminovorans</name>
    <name type="common">Chelatobacter heintzii</name>
    <dbReference type="NCBI Taxonomy" id="83263"/>
    <lineage>
        <taxon>Bacteria</taxon>
        <taxon>Pseudomonadati</taxon>
        <taxon>Pseudomonadota</taxon>
        <taxon>Alphaproteobacteria</taxon>
        <taxon>Hyphomicrobiales</taxon>
        <taxon>Phyllobacteriaceae</taxon>
        <taxon>Aminobacter</taxon>
    </lineage>
</organism>
<dbReference type="InterPro" id="IPR022674">
    <property type="entry name" value="G6P_DH_NAD-bd"/>
</dbReference>
<keyword evidence="3 7" id="KW-0313">Glucose metabolism</keyword>
<dbReference type="PRINTS" id="PR00079">
    <property type="entry name" value="G6PDHDRGNASE"/>
</dbReference>
<dbReference type="Proteomes" id="UP000254701">
    <property type="component" value="Unassembled WGS sequence"/>
</dbReference>
<evidence type="ECO:0000313" key="11">
    <source>
        <dbReference type="Proteomes" id="UP000254701"/>
    </source>
</evidence>
<dbReference type="EC" id="1.1.1.49" evidence="7"/>
<comment type="caution">
    <text evidence="7">Lacks conserved residue(s) required for the propagation of feature annotation.</text>
</comment>
<dbReference type="InterPro" id="IPR022675">
    <property type="entry name" value="G6P_DH_C"/>
</dbReference>
<feature type="binding site" evidence="7">
    <location>
        <position position="217"/>
    </location>
    <ligand>
        <name>substrate</name>
    </ligand>
</feature>
<feature type="active site" description="Proton acceptor" evidence="7">
    <location>
        <position position="241"/>
    </location>
</feature>
<dbReference type="SUPFAM" id="SSF55347">
    <property type="entry name" value="Glyceraldehyde-3-phosphate dehydrogenase-like, C-terminal domain"/>
    <property type="match status" value="1"/>
</dbReference>
<dbReference type="GO" id="GO:0009051">
    <property type="term" value="P:pentose-phosphate shunt, oxidative branch"/>
    <property type="evidence" value="ECO:0007669"/>
    <property type="project" value="TreeGrafter"/>
</dbReference>
<gene>
    <name evidence="7 10" type="primary">zwf</name>
    <name evidence="10" type="ORF">NCTC10684_04644</name>
</gene>
<dbReference type="PROSITE" id="PS00069">
    <property type="entry name" value="G6P_DEHYDROGENASE"/>
    <property type="match status" value="1"/>
</dbReference>
<keyword evidence="5 7" id="KW-0560">Oxidoreductase</keyword>
<evidence type="ECO:0000313" key="10">
    <source>
        <dbReference type="EMBL" id="SUU91380.1"/>
    </source>
</evidence>
<dbReference type="PANTHER" id="PTHR23429:SF0">
    <property type="entry name" value="GLUCOSE-6-PHOSPHATE 1-DEHYDROGENASE"/>
    <property type="match status" value="1"/>
</dbReference>